<sequence>MDKILQQYKMLIQLMRLPVAHLQFHEHIDPGQIRATYHHFTRPHPRYKIIRHKTIGAALIDLESLSSPQQYLDQIKGKNGGAWHAKRARSRGYRVMEIDRNRYVDDIHAINTALEQRQGRPMDRAYRDKQSSFETLAHFRYFGMFNADGKLVGYANLGRFGNFGGFAQLIGLRNNDGFMHLLVVDIVSQLIEQREVRYLMYDTFFGAHPGMQTFKKILGFRPYRAKYSLQ</sequence>
<dbReference type="RefSeq" id="WP_258813218.1">
    <property type="nucleotide sequence ID" value="NZ_JANUGU010000007.1"/>
</dbReference>
<evidence type="ECO:0008006" key="3">
    <source>
        <dbReference type="Google" id="ProtNLM"/>
    </source>
</evidence>
<proteinExistence type="predicted"/>
<reference evidence="1 2" key="1">
    <citation type="submission" date="2022-08" db="EMBL/GenBank/DDBJ databases">
        <title>Reclassification of Massilia species as members of the genera Telluria, Duganella, Pseudoduganella, Mokoshia gen. nov. and Zemynaea gen. nov. using orthogonal and non-orthogonal genome-based approaches.</title>
        <authorList>
            <person name="Bowman J.P."/>
        </authorList>
    </citation>
    <scope>NUCLEOTIDE SEQUENCE [LARGE SCALE GENOMIC DNA]</scope>
    <source>
        <strain evidence="1 2">JCM 31606</strain>
    </source>
</reference>
<accession>A0ABT2D1B1</accession>
<gene>
    <name evidence="1" type="ORF">NX778_18280</name>
</gene>
<evidence type="ECO:0000313" key="2">
    <source>
        <dbReference type="Proteomes" id="UP001204621"/>
    </source>
</evidence>
<keyword evidence="2" id="KW-1185">Reference proteome</keyword>
<organism evidence="1 2">
    <name type="scientific">Massilia terrae</name>
    <dbReference type="NCBI Taxonomy" id="1811224"/>
    <lineage>
        <taxon>Bacteria</taxon>
        <taxon>Pseudomonadati</taxon>
        <taxon>Pseudomonadota</taxon>
        <taxon>Betaproteobacteria</taxon>
        <taxon>Burkholderiales</taxon>
        <taxon>Oxalobacteraceae</taxon>
        <taxon>Telluria group</taxon>
        <taxon>Massilia</taxon>
    </lineage>
</organism>
<comment type="caution">
    <text evidence="1">The sequence shown here is derived from an EMBL/GenBank/DDBJ whole genome shotgun (WGS) entry which is preliminary data.</text>
</comment>
<dbReference type="Proteomes" id="UP001204621">
    <property type="component" value="Unassembled WGS sequence"/>
</dbReference>
<dbReference type="EMBL" id="JANUGU010000007">
    <property type="protein sequence ID" value="MCS0660024.1"/>
    <property type="molecule type" value="Genomic_DNA"/>
</dbReference>
<protein>
    <recommendedName>
        <fullName evidence="3">N-acetyltransferase domain-containing protein</fullName>
    </recommendedName>
</protein>
<evidence type="ECO:0000313" key="1">
    <source>
        <dbReference type="EMBL" id="MCS0660024.1"/>
    </source>
</evidence>
<name>A0ABT2D1B1_9BURK</name>